<dbReference type="Proteomes" id="UP000765802">
    <property type="component" value="Unassembled WGS sequence"/>
</dbReference>
<dbReference type="InterPro" id="IPR051168">
    <property type="entry name" value="AASS"/>
</dbReference>
<gene>
    <name evidence="4" type="ORF">BC349_17525</name>
</gene>
<dbReference type="SUPFAM" id="SSF55347">
    <property type="entry name" value="Glyceraldehyde-3-phosphate dehydrogenase-like, C-terminal domain"/>
    <property type="match status" value="1"/>
</dbReference>
<organism evidence="4 5">
    <name type="scientific">Flavihumibacter stibioxidans</name>
    <dbReference type="NCBI Taxonomy" id="1834163"/>
    <lineage>
        <taxon>Bacteria</taxon>
        <taxon>Pseudomonadati</taxon>
        <taxon>Bacteroidota</taxon>
        <taxon>Chitinophagia</taxon>
        <taxon>Chitinophagales</taxon>
        <taxon>Chitinophagaceae</taxon>
        <taxon>Flavihumibacter</taxon>
    </lineage>
</organism>
<dbReference type="Gene3D" id="3.40.50.720">
    <property type="entry name" value="NAD(P)-binding Rossmann-like Domain"/>
    <property type="match status" value="1"/>
</dbReference>
<accession>A0ABR7MDX9</accession>
<protein>
    <submittedName>
        <fullName evidence="4">Saccharopine dehydrogenase</fullName>
    </submittedName>
</protein>
<evidence type="ECO:0000313" key="5">
    <source>
        <dbReference type="Proteomes" id="UP000765802"/>
    </source>
</evidence>
<dbReference type="PANTHER" id="PTHR11133">
    <property type="entry name" value="SACCHAROPINE DEHYDROGENASE"/>
    <property type="match status" value="1"/>
</dbReference>
<dbReference type="SUPFAM" id="SSF51735">
    <property type="entry name" value="NAD(P)-binding Rossmann-fold domains"/>
    <property type="match status" value="1"/>
</dbReference>
<dbReference type="PANTHER" id="PTHR11133:SF22">
    <property type="entry name" value="ALPHA-AMINOADIPIC SEMIALDEHYDE SYNTHASE, MITOCHONDRIAL"/>
    <property type="match status" value="1"/>
</dbReference>
<dbReference type="Gene3D" id="3.30.360.10">
    <property type="entry name" value="Dihydrodipicolinate Reductase, domain 2"/>
    <property type="match status" value="1"/>
</dbReference>
<reference evidence="4 5" key="1">
    <citation type="submission" date="2016-07" db="EMBL/GenBank/DDBJ databases">
        <title>Genome analysis of Flavihumibacter stibioxidans YS-17.</title>
        <authorList>
            <person name="Shi K."/>
            <person name="Han Y."/>
            <person name="Wang G."/>
        </authorList>
    </citation>
    <scope>NUCLEOTIDE SEQUENCE [LARGE SCALE GENOMIC DNA]</scope>
    <source>
        <strain evidence="4 5">YS-17</strain>
    </source>
</reference>
<keyword evidence="1" id="KW-0560">Oxidoreductase</keyword>
<name>A0ABR7MDX9_9BACT</name>
<evidence type="ECO:0000256" key="1">
    <source>
        <dbReference type="ARBA" id="ARBA00023002"/>
    </source>
</evidence>
<evidence type="ECO:0000259" key="2">
    <source>
        <dbReference type="Pfam" id="PF03435"/>
    </source>
</evidence>
<proteinExistence type="predicted"/>
<comment type="caution">
    <text evidence="4">The sequence shown here is derived from an EMBL/GenBank/DDBJ whole genome shotgun (WGS) entry which is preliminary data.</text>
</comment>
<sequence length="376" mass="42208">MKIAVLGSGMVGRTMALDLASRHEVTAFDLQEAPLKLLREKNPSIQTRVADLGDYSQYGGWLAPFDMVITAVPGFMGYRTLEAVIETGKNVADISFFPEDALQLDGLAKKKNVTVITDVGVAPGMSNFILGRYNETMKVEGFECYVGGLPKVRRKPFEYKAPFSPVDVIEEYTRPARLKENGHIVVKPALTESHFMDFDGIGTLEAFNTDGLRSILFTMPHIPNLKEQTLRYPGHVDLILALQQGGFFDETPIDINGVSMRPLDFSSKILFRQWKLGPEEEEFTVMRVLVEGEHDGKQVRVEYNMLDRYDQATKTSSMSRTTGYTCTAALELMAQGLFSDKGVFPPELVGKDARCFEFVLQYLRDRGVNWEYSSNH</sequence>
<feature type="domain" description="Saccharopine dehydrogenase NADP binding" evidence="2">
    <location>
        <begin position="3"/>
        <end position="116"/>
    </location>
</feature>
<feature type="domain" description="Saccharopine dehydrogenase-like C-terminal" evidence="3">
    <location>
        <begin position="120"/>
        <end position="368"/>
    </location>
</feature>
<dbReference type="EMBL" id="MBUA01000029">
    <property type="protein sequence ID" value="MBC6492861.1"/>
    <property type="molecule type" value="Genomic_DNA"/>
</dbReference>
<dbReference type="Pfam" id="PF03435">
    <property type="entry name" value="Sacchrp_dh_NADP"/>
    <property type="match status" value="1"/>
</dbReference>
<evidence type="ECO:0000259" key="3">
    <source>
        <dbReference type="Pfam" id="PF16653"/>
    </source>
</evidence>
<dbReference type="InterPro" id="IPR032095">
    <property type="entry name" value="Sacchrp_dh-like_C"/>
</dbReference>
<evidence type="ECO:0000313" key="4">
    <source>
        <dbReference type="EMBL" id="MBC6492861.1"/>
    </source>
</evidence>
<dbReference type="InterPro" id="IPR005097">
    <property type="entry name" value="Sacchrp_dh_NADP-bd"/>
</dbReference>
<dbReference type="Pfam" id="PF16653">
    <property type="entry name" value="Sacchrp_dh_C"/>
    <property type="match status" value="1"/>
</dbReference>
<dbReference type="InterPro" id="IPR036291">
    <property type="entry name" value="NAD(P)-bd_dom_sf"/>
</dbReference>
<keyword evidence="5" id="KW-1185">Reference proteome</keyword>
<dbReference type="RefSeq" id="WP_187258169.1">
    <property type="nucleotide sequence ID" value="NZ_JBHULF010000019.1"/>
</dbReference>